<organism evidence="1 2">
    <name type="scientific">Tumebacillus lacus</name>
    <dbReference type="NCBI Taxonomy" id="2995335"/>
    <lineage>
        <taxon>Bacteria</taxon>
        <taxon>Bacillati</taxon>
        <taxon>Bacillota</taxon>
        <taxon>Bacilli</taxon>
        <taxon>Bacillales</taxon>
        <taxon>Alicyclobacillaceae</taxon>
        <taxon>Tumebacillus</taxon>
    </lineage>
</organism>
<evidence type="ECO:0000313" key="2">
    <source>
        <dbReference type="Proteomes" id="UP001208017"/>
    </source>
</evidence>
<proteinExistence type="predicted"/>
<keyword evidence="2" id="KW-1185">Reference proteome</keyword>
<evidence type="ECO:0000313" key="1">
    <source>
        <dbReference type="EMBL" id="MCX7571090.1"/>
    </source>
</evidence>
<protein>
    <submittedName>
        <fullName evidence="1">Uncharacterized protein</fullName>
    </submittedName>
</protein>
<gene>
    <name evidence="1" type="ORF">OS242_14155</name>
</gene>
<comment type="caution">
    <text evidence="1">The sequence shown here is derived from an EMBL/GenBank/DDBJ whole genome shotgun (WGS) entry which is preliminary data.</text>
</comment>
<name>A0ABT3X679_9BACL</name>
<accession>A0ABT3X679</accession>
<dbReference type="RefSeq" id="WP_267152335.1">
    <property type="nucleotide sequence ID" value="NZ_JAPMLT010000008.1"/>
</dbReference>
<dbReference type="Proteomes" id="UP001208017">
    <property type="component" value="Unassembled WGS sequence"/>
</dbReference>
<reference evidence="1 2" key="1">
    <citation type="submission" date="2022-11" db="EMBL/GenBank/DDBJ databases">
        <title>Study of microbial diversity in lake waters.</title>
        <authorList>
            <person name="Zhang J."/>
        </authorList>
    </citation>
    <scope>NUCLEOTIDE SEQUENCE [LARGE SCALE GENOMIC DNA]</scope>
    <source>
        <strain evidence="1 2">DT12</strain>
    </source>
</reference>
<sequence length="77" mass="9183">MRYDDPLWQQVENDPEILALKAKMRGVEQQLRAAVADGPWAIFLDWEALWAQYLTLYVERLYPLVYERGRVSQLEKK</sequence>
<dbReference type="EMBL" id="JAPMLT010000008">
    <property type="protein sequence ID" value="MCX7571090.1"/>
    <property type="molecule type" value="Genomic_DNA"/>
</dbReference>